<organism evidence="2">
    <name type="scientific">viral metagenome</name>
    <dbReference type="NCBI Taxonomy" id="1070528"/>
    <lineage>
        <taxon>unclassified sequences</taxon>
        <taxon>metagenomes</taxon>
        <taxon>organismal metagenomes</taxon>
    </lineage>
</organism>
<name>A0A6C0ESS9_9ZZZZ</name>
<keyword evidence="1" id="KW-0812">Transmembrane</keyword>
<dbReference type="EMBL" id="MN738933">
    <property type="protein sequence ID" value="QHT32236.1"/>
    <property type="molecule type" value="Genomic_DNA"/>
</dbReference>
<feature type="transmembrane region" description="Helical" evidence="1">
    <location>
        <begin position="114"/>
        <end position="131"/>
    </location>
</feature>
<keyword evidence="1" id="KW-1133">Transmembrane helix</keyword>
<evidence type="ECO:0000256" key="1">
    <source>
        <dbReference type="SAM" id="Phobius"/>
    </source>
</evidence>
<reference evidence="2" key="1">
    <citation type="journal article" date="2020" name="Nature">
        <title>Giant virus diversity and host interactions through global metagenomics.</title>
        <authorList>
            <person name="Schulz F."/>
            <person name="Roux S."/>
            <person name="Paez-Espino D."/>
            <person name="Jungbluth S."/>
            <person name="Walsh D.A."/>
            <person name="Denef V.J."/>
            <person name="McMahon K.D."/>
            <person name="Konstantinidis K.T."/>
            <person name="Eloe-Fadrosh E.A."/>
            <person name="Kyrpides N.C."/>
            <person name="Woyke T."/>
        </authorList>
    </citation>
    <scope>NUCLEOTIDE SEQUENCE</scope>
    <source>
        <strain evidence="2">GVMAG-M-3300009159-65</strain>
    </source>
</reference>
<protein>
    <submittedName>
        <fullName evidence="2">Uncharacterized protein</fullName>
    </submittedName>
</protein>
<feature type="transmembrane region" description="Helical" evidence="1">
    <location>
        <begin position="6"/>
        <end position="22"/>
    </location>
</feature>
<accession>A0A6C0ESS9</accession>
<sequence length="134" mass="16732">MNKIPSLDIFFDYISFLTYFYTPTKYNKKKIKQMFETLPYFLPLTDQNKLYKLFLKYPVESFNDNTEKMKEYGYLIYIEYHKTEHKRYDDYPTYLSRLDSKLYKEDMTYRKKRTHTIIFSIVIILLIYYLYKLK</sequence>
<keyword evidence="1" id="KW-0472">Membrane</keyword>
<dbReference type="AlphaFoldDB" id="A0A6C0ESS9"/>
<evidence type="ECO:0000313" key="2">
    <source>
        <dbReference type="EMBL" id="QHT32236.1"/>
    </source>
</evidence>
<proteinExistence type="predicted"/>